<name>A0ABU8DEV5_ERWAP</name>
<dbReference type="InterPro" id="IPR021333">
    <property type="entry name" value="DUF2946"/>
</dbReference>
<keyword evidence="3" id="KW-1185">Reference proteome</keyword>
<dbReference type="EMBL" id="JBANEI010000005">
    <property type="protein sequence ID" value="MEI2682038.1"/>
    <property type="molecule type" value="Genomic_DNA"/>
</dbReference>
<keyword evidence="1" id="KW-1133">Transmembrane helix</keyword>
<organism evidence="2 3">
    <name type="scientific">Erwinia aphidicola</name>
    <dbReference type="NCBI Taxonomy" id="68334"/>
    <lineage>
        <taxon>Bacteria</taxon>
        <taxon>Pseudomonadati</taxon>
        <taxon>Pseudomonadota</taxon>
        <taxon>Gammaproteobacteria</taxon>
        <taxon>Enterobacterales</taxon>
        <taxon>Erwiniaceae</taxon>
        <taxon>Erwinia</taxon>
    </lineage>
</organism>
<accession>A0ABU8DEV5</accession>
<dbReference type="Pfam" id="PF11162">
    <property type="entry name" value="DUF2946"/>
    <property type="match status" value="1"/>
</dbReference>
<reference evidence="2 3" key="1">
    <citation type="submission" date="2024-02" db="EMBL/GenBank/DDBJ databases">
        <title>First report Erwinia aphidicola in onion in Chile.</title>
        <authorList>
            <person name="Valenzuela M."/>
            <person name="Pena M."/>
            <person name="Dutta B."/>
        </authorList>
    </citation>
    <scope>NUCLEOTIDE SEQUENCE [LARGE SCALE GENOMIC DNA]</scope>
    <source>
        <strain evidence="2 3">QCJ3A</strain>
    </source>
</reference>
<dbReference type="Proteomes" id="UP001306592">
    <property type="component" value="Unassembled WGS sequence"/>
</dbReference>
<protein>
    <submittedName>
        <fullName evidence="2">DUF2946 domain-containing protein</fullName>
    </submittedName>
</protein>
<keyword evidence="1" id="KW-0472">Membrane</keyword>
<evidence type="ECO:0000313" key="3">
    <source>
        <dbReference type="Proteomes" id="UP001306592"/>
    </source>
</evidence>
<sequence>MVSFYRLSQRRLPALIAILAVLLLFIAPDVSKTLESYRTSAGSEMSAHHPVETMMDGMSMPAMSSHAAMMMHAGSGEAMHHDMGSEMGMMGEFACGYCQLLVHMPLLLCLFIAFFWLICLIACTPPALILPAYHVTFFPGICQPRAPPLL</sequence>
<proteinExistence type="predicted"/>
<comment type="caution">
    <text evidence="2">The sequence shown here is derived from an EMBL/GenBank/DDBJ whole genome shotgun (WGS) entry which is preliminary data.</text>
</comment>
<feature type="transmembrane region" description="Helical" evidence="1">
    <location>
        <begin position="12"/>
        <end position="28"/>
    </location>
</feature>
<feature type="transmembrane region" description="Helical" evidence="1">
    <location>
        <begin position="100"/>
        <end position="123"/>
    </location>
</feature>
<evidence type="ECO:0000256" key="1">
    <source>
        <dbReference type="SAM" id="Phobius"/>
    </source>
</evidence>
<evidence type="ECO:0000313" key="2">
    <source>
        <dbReference type="EMBL" id="MEI2682038.1"/>
    </source>
</evidence>
<dbReference type="RefSeq" id="WP_336203034.1">
    <property type="nucleotide sequence ID" value="NZ_JBANEI010000005.1"/>
</dbReference>
<keyword evidence="1" id="KW-0812">Transmembrane</keyword>
<gene>
    <name evidence="2" type="ORF">V8N49_10240</name>
</gene>